<comment type="caution">
    <text evidence="1">The sequence shown here is derived from an EMBL/GenBank/DDBJ whole genome shotgun (WGS) entry which is preliminary data.</text>
</comment>
<dbReference type="AlphaFoldDB" id="A0A8K0WGL7"/>
<evidence type="ECO:0000313" key="2">
    <source>
        <dbReference type="Proteomes" id="UP000813427"/>
    </source>
</evidence>
<sequence>MRHISSYAMTVRLAAQMEDTPPSSILGTNWRSSKVLIPLLSGTRGEPTKPSIDVPELDMKALPSLSDYRPGCKIYESDLERVEALLLQVAALNICPLQDRGYTEDLVGNEAIKSQDHKFLRTFCTATKGLMEMSTDLDKQNGWHLVDVVDGRIFFQYLKKIGGNGWAPLGIIAYAEVLHGKAVRGWDLDAREPFAKLSSMKGSSSSSQAANDLTACSKFNKLTQGVSDPPGILDRRFIYI</sequence>
<dbReference type="OrthoDB" id="2320933at2759"/>
<dbReference type="EMBL" id="JAGPXF010000001">
    <property type="protein sequence ID" value="KAH7262226.1"/>
    <property type="molecule type" value="Genomic_DNA"/>
</dbReference>
<dbReference type="Proteomes" id="UP000813427">
    <property type="component" value="Unassembled WGS sequence"/>
</dbReference>
<proteinExistence type="predicted"/>
<accession>A0A8K0WGL7</accession>
<name>A0A8K0WGL7_9HYPO</name>
<gene>
    <name evidence="1" type="ORF">BKA59DRAFT_448452</name>
</gene>
<evidence type="ECO:0000313" key="1">
    <source>
        <dbReference type="EMBL" id="KAH7262226.1"/>
    </source>
</evidence>
<reference evidence="1" key="1">
    <citation type="journal article" date="2021" name="Nat. Commun.">
        <title>Genetic determinants of endophytism in the Arabidopsis root mycobiome.</title>
        <authorList>
            <person name="Mesny F."/>
            <person name="Miyauchi S."/>
            <person name="Thiergart T."/>
            <person name="Pickel B."/>
            <person name="Atanasova L."/>
            <person name="Karlsson M."/>
            <person name="Huettel B."/>
            <person name="Barry K.W."/>
            <person name="Haridas S."/>
            <person name="Chen C."/>
            <person name="Bauer D."/>
            <person name="Andreopoulos W."/>
            <person name="Pangilinan J."/>
            <person name="LaButti K."/>
            <person name="Riley R."/>
            <person name="Lipzen A."/>
            <person name="Clum A."/>
            <person name="Drula E."/>
            <person name="Henrissat B."/>
            <person name="Kohler A."/>
            <person name="Grigoriev I.V."/>
            <person name="Martin F.M."/>
            <person name="Hacquard S."/>
        </authorList>
    </citation>
    <scope>NUCLEOTIDE SEQUENCE</scope>
    <source>
        <strain evidence="1">MPI-SDFR-AT-0068</strain>
    </source>
</reference>
<organism evidence="1 2">
    <name type="scientific">Fusarium tricinctum</name>
    <dbReference type="NCBI Taxonomy" id="61284"/>
    <lineage>
        <taxon>Eukaryota</taxon>
        <taxon>Fungi</taxon>
        <taxon>Dikarya</taxon>
        <taxon>Ascomycota</taxon>
        <taxon>Pezizomycotina</taxon>
        <taxon>Sordariomycetes</taxon>
        <taxon>Hypocreomycetidae</taxon>
        <taxon>Hypocreales</taxon>
        <taxon>Nectriaceae</taxon>
        <taxon>Fusarium</taxon>
        <taxon>Fusarium tricinctum species complex</taxon>
    </lineage>
</organism>
<keyword evidence="2" id="KW-1185">Reference proteome</keyword>
<protein>
    <submittedName>
        <fullName evidence="1">Uncharacterized protein</fullName>
    </submittedName>
</protein>